<evidence type="ECO:0000313" key="2">
    <source>
        <dbReference type="EMBL" id="SEP96822.1"/>
    </source>
</evidence>
<dbReference type="EMBL" id="FOFY01000001">
    <property type="protein sequence ID" value="SEP96822.1"/>
    <property type="molecule type" value="Genomic_DNA"/>
</dbReference>
<keyword evidence="1" id="KW-1133">Transmembrane helix</keyword>
<keyword evidence="1" id="KW-0812">Transmembrane</keyword>
<proteinExistence type="predicted"/>
<evidence type="ECO:0000313" key="3">
    <source>
        <dbReference type="Proteomes" id="UP000183496"/>
    </source>
</evidence>
<comment type="caution">
    <text evidence="2">The sequence shown here is derived from an EMBL/GenBank/DDBJ whole genome shotgun (WGS) entry which is preliminary data.</text>
</comment>
<organism evidence="2 3">
    <name type="scientific">Myroides profundi</name>
    <dbReference type="NCBI Taxonomy" id="480520"/>
    <lineage>
        <taxon>Bacteria</taxon>
        <taxon>Pseudomonadati</taxon>
        <taxon>Bacteroidota</taxon>
        <taxon>Flavobacteriia</taxon>
        <taxon>Flavobacteriales</taxon>
        <taxon>Flavobacteriaceae</taxon>
        <taxon>Myroides</taxon>
    </lineage>
</organism>
<gene>
    <name evidence="2" type="ORF">SAMN04488089_101214</name>
</gene>
<reference evidence="2 3" key="1">
    <citation type="submission" date="2016-10" db="EMBL/GenBank/DDBJ databases">
        <authorList>
            <person name="Varghese N."/>
            <person name="Submissions S."/>
        </authorList>
    </citation>
    <scope>NUCLEOTIDE SEQUENCE [LARGE SCALE GENOMIC DNA]</scope>
    <source>
        <strain evidence="3">DSM 19823 / KCTC 23066 / CCTCC M 208030 / D25</strain>
    </source>
</reference>
<name>A0AAJ4W0Q6_MYRPR</name>
<keyword evidence="3" id="KW-1185">Reference proteome</keyword>
<dbReference type="Proteomes" id="UP000183496">
    <property type="component" value="Unassembled WGS sequence"/>
</dbReference>
<evidence type="ECO:0000256" key="1">
    <source>
        <dbReference type="SAM" id="Phobius"/>
    </source>
</evidence>
<feature type="transmembrane region" description="Helical" evidence="1">
    <location>
        <begin position="52"/>
        <end position="71"/>
    </location>
</feature>
<protein>
    <submittedName>
        <fullName evidence="2">Uncharacterized protein</fullName>
    </submittedName>
</protein>
<keyword evidence="1" id="KW-0472">Membrane</keyword>
<accession>A0AAJ4W0Q6</accession>
<dbReference type="AlphaFoldDB" id="A0AAJ4W0Q6"/>
<feature type="transmembrane region" description="Helical" evidence="1">
    <location>
        <begin position="21"/>
        <end position="40"/>
    </location>
</feature>
<sequence length="82" mass="9316">MVVFLYFRMVKSNSLSFEMKIFSYIVIAFVVALIVLNITMLDFNNLFQGDSLIALIGIVALLCAVCILLIYRTSKMINDKTK</sequence>